<evidence type="ECO:0000313" key="17">
    <source>
        <dbReference type="EMBL" id="HCW93599.1"/>
    </source>
</evidence>
<feature type="binding site" evidence="14">
    <location>
        <begin position="158"/>
        <end position="165"/>
    </location>
    <ligand>
        <name>ATP</name>
        <dbReference type="ChEBI" id="CHEBI:30616"/>
    </ligand>
</feature>
<dbReference type="GO" id="GO:0006109">
    <property type="term" value="P:regulation of carbohydrate metabolic process"/>
    <property type="evidence" value="ECO:0007669"/>
    <property type="project" value="UniProtKB-UniRule"/>
</dbReference>
<keyword evidence="6 14" id="KW-0808">Transferase</keyword>
<feature type="region of interest" description="Important for the catalytic mechanism of dephosphorylation" evidence="14">
    <location>
        <begin position="268"/>
        <end position="273"/>
    </location>
</feature>
<keyword evidence="8 14" id="KW-0547">Nucleotide-binding</keyword>
<evidence type="ECO:0000313" key="18">
    <source>
        <dbReference type="Proteomes" id="UP000262325"/>
    </source>
</evidence>
<dbReference type="EC" id="2.7.4.-" evidence="14"/>
<dbReference type="AlphaFoldDB" id="A0A3D5QE97"/>
<comment type="miscellaneous">
    <text evidence="14">Both phosphorylation and phosphorolysis are carried out by the same active site and suggest a common mechanism for both reactions.</text>
</comment>
<evidence type="ECO:0000256" key="7">
    <source>
        <dbReference type="ARBA" id="ARBA00022723"/>
    </source>
</evidence>
<keyword evidence="7 14" id="KW-0479">Metal-binding</keyword>
<sequence>MNKVAVSELLGDDAKHLKLELLYGKAWLDSKFISSFRIQKPGLGLAGYTDHIHGDRVQILGNTEISYLQTLNRDDRYFSISELCKKDIACFVVTKNLKVPSELLTCVKKHNIPLMRTALVSSEAITKISDFLEYKLAPETVIHGVLMDVYGVGVLIIGRSGIGKSECALELIKRGHRLAADDAVHIIRKQDFLIGASNDLLHYHIELRGLGILNVKDMYGVNAIRVRKKVELVVNFVDWNSEESYERTGLDNKFFEILGIHLPIIMLPVSPGRNMAVIVESAAKNQLLKYMGYDAAREFENKLNKKLKESENIESDSFFDSKGVE</sequence>
<comment type="function">
    <text evidence="14">Catalyzes the ATP- as well as the pyrophosphate-dependent phosphorylation of a specific serine residue in HPr, a phosphocarrier protein of the phosphoenolpyruvate-dependent sugar phosphotransferase system (PTS). HprK/P also catalyzes the pyrophosphate-producing, inorganic phosphate-dependent dephosphorylation (phosphorolysis) of seryl-phosphorylated HPr (P-Ser-HPr).</text>
</comment>
<feature type="binding site" evidence="14">
    <location>
        <position position="206"/>
    </location>
    <ligand>
        <name>Mg(2+)</name>
        <dbReference type="ChEBI" id="CHEBI:18420"/>
    </ligand>
</feature>
<accession>A0A3D5QE97</accession>
<dbReference type="PANTHER" id="PTHR30305">
    <property type="entry name" value="PROTEIN YJDM-RELATED"/>
    <property type="match status" value="1"/>
</dbReference>
<evidence type="ECO:0000256" key="6">
    <source>
        <dbReference type="ARBA" id="ARBA00022679"/>
    </source>
</evidence>
<feature type="domain" description="HPr kinase/phosphorylase C-terminal" evidence="16">
    <location>
        <begin position="135"/>
        <end position="302"/>
    </location>
</feature>
<dbReference type="InterPro" id="IPR011104">
    <property type="entry name" value="Hpr_kin/Pase_C"/>
</dbReference>
<dbReference type="FunFam" id="3.40.50.300:FF:000174">
    <property type="entry name" value="HPr kinase/phosphorylase"/>
    <property type="match status" value="1"/>
</dbReference>
<comment type="catalytic activity">
    <reaction evidence="1 14">
        <text>[HPr protein]-L-serine + ATP = [HPr protein]-O-phospho-L-serine + ADP + H(+)</text>
        <dbReference type="Rhea" id="RHEA:46600"/>
        <dbReference type="Rhea" id="RHEA-COMP:11602"/>
        <dbReference type="Rhea" id="RHEA-COMP:11603"/>
        <dbReference type="ChEBI" id="CHEBI:15378"/>
        <dbReference type="ChEBI" id="CHEBI:29999"/>
        <dbReference type="ChEBI" id="CHEBI:30616"/>
        <dbReference type="ChEBI" id="CHEBI:83421"/>
        <dbReference type="ChEBI" id="CHEBI:456216"/>
    </reaction>
</comment>
<comment type="catalytic activity">
    <reaction evidence="13 14">
        <text>[HPr protein]-O-phospho-L-serine + phosphate + H(+) = [HPr protein]-L-serine + diphosphate</text>
        <dbReference type="Rhea" id="RHEA:46604"/>
        <dbReference type="Rhea" id="RHEA-COMP:11602"/>
        <dbReference type="Rhea" id="RHEA-COMP:11603"/>
        <dbReference type="ChEBI" id="CHEBI:15378"/>
        <dbReference type="ChEBI" id="CHEBI:29999"/>
        <dbReference type="ChEBI" id="CHEBI:33019"/>
        <dbReference type="ChEBI" id="CHEBI:43474"/>
        <dbReference type="ChEBI" id="CHEBI:83421"/>
    </reaction>
</comment>
<dbReference type="PANTHER" id="PTHR30305:SF1">
    <property type="entry name" value="HPR KINASE_PHOSPHORYLASE"/>
    <property type="match status" value="1"/>
</dbReference>
<dbReference type="GO" id="GO:0004712">
    <property type="term" value="F:protein serine/threonine/tyrosine kinase activity"/>
    <property type="evidence" value="ECO:0007669"/>
    <property type="project" value="UniProtKB-UniRule"/>
</dbReference>
<dbReference type="GO" id="GO:0004674">
    <property type="term" value="F:protein serine/threonine kinase activity"/>
    <property type="evidence" value="ECO:0007669"/>
    <property type="project" value="UniProtKB-KW"/>
</dbReference>
<feature type="binding site" evidence="14">
    <location>
        <position position="165"/>
    </location>
    <ligand>
        <name>Mg(2+)</name>
        <dbReference type="ChEBI" id="CHEBI:18420"/>
    </ligand>
</feature>
<dbReference type="GO" id="GO:0000155">
    <property type="term" value="F:phosphorelay sensor kinase activity"/>
    <property type="evidence" value="ECO:0007669"/>
    <property type="project" value="InterPro"/>
</dbReference>
<dbReference type="InterPro" id="IPR011126">
    <property type="entry name" value="Hpr_kin/Pase_Hpr_N"/>
</dbReference>
<evidence type="ECO:0000259" key="15">
    <source>
        <dbReference type="Pfam" id="PF02603"/>
    </source>
</evidence>
<dbReference type="HAMAP" id="MF_01249">
    <property type="entry name" value="HPr_kinase"/>
    <property type="match status" value="1"/>
</dbReference>
<comment type="domain">
    <text evidence="14">The Walker A ATP-binding motif also binds Pi and PPi.</text>
</comment>
<dbReference type="CDD" id="cd01918">
    <property type="entry name" value="HprK_C"/>
    <property type="match status" value="1"/>
</dbReference>
<dbReference type="Proteomes" id="UP000262325">
    <property type="component" value="Unassembled WGS sequence"/>
</dbReference>
<evidence type="ECO:0000256" key="4">
    <source>
        <dbReference type="ARBA" id="ARBA00011643"/>
    </source>
</evidence>
<keyword evidence="11 14" id="KW-0460">Magnesium</keyword>
<evidence type="ECO:0000256" key="1">
    <source>
        <dbReference type="ARBA" id="ARBA00001120"/>
    </source>
</evidence>
<dbReference type="Pfam" id="PF07475">
    <property type="entry name" value="Hpr_kinase_C"/>
    <property type="match status" value="1"/>
</dbReference>
<dbReference type="InterPro" id="IPR028979">
    <property type="entry name" value="Ser_kin/Pase_Hpr-like_N_sf"/>
</dbReference>
<dbReference type="SUPFAM" id="SSF75138">
    <property type="entry name" value="HprK N-terminal domain-like"/>
    <property type="match status" value="1"/>
</dbReference>
<comment type="subunit">
    <text evidence="4 14">Homohexamer.</text>
</comment>
<evidence type="ECO:0000256" key="9">
    <source>
        <dbReference type="ARBA" id="ARBA00022777"/>
    </source>
</evidence>
<evidence type="ECO:0000256" key="2">
    <source>
        <dbReference type="ARBA" id="ARBA00001946"/>
    </source>
</evidence>
<comment type="similarity">
    <text evidence="3 14">Belongs to the HPrK/P family.</text>
</comment>
<keyword evidence="9 14" id="KW-0418">Kinase</keyword>
<comment type="cofactor">
    <cofactor evidence="2 14">
        <name>Mg(2+)</name>
        <dbReference type="ChEBI" id="CHEBI:18420"/>
    </cofactor>
</comment>
<evidence type="ECO:0000256" key="12">
    <source>
        <dbReference type="ARBA" id="ARBA00023268"/>
    </source>
</evidence>
<dbReference type="EC" id="2.7.11.-" evidence="14"/>
<evidence type="ECO:0000256" key="13">
    <source>
        <dbReference type="ARBA" id="ARBA00047657"/>
    </source>
</evidence>
<reference evidence="17 18" key="1">
    <citation type="journal article" date="2018" name="Nat. Biotechnol.">
        <title>A standardized bacterial taxonomy based on genome phylogeny substantially revises the tree of life.</title>
        <authorList>
            <person name="Parks D.H."/>
            <person name="Chuvochina M."/>
            <person name="Waite D.W."/>
            <person name="Rinke C."/>
            <person name="Skarshewski A."/>
            <person name="Chaumeil P.A."/>
            <person name="Hugenholtz P."/>
        </authorList>
    </citation>
    <scope>NUCLEOTIDE SEQUENCE [LARGE SCALE GENOMIC DNA]</scope>
    <source>
        <strain evidence="17">UBA8672</strain>
    </source>
</reference>
<keyword evidence="5 14" id="KW-0723">Serine/threonine-protein kinase</keyword>
<feature type="domain" description="HPr(Ser) kinase/phosphorylase N-terminal" evidence="15">
    <location>
        <begin position="6"/>
        <end position="132"/>
    </location>
</feature>
<dbReference type="SUPFAM" id="SSF53795">
    <property type="entry name" value="PEP carboxykinase-like"/>
    <property type="match status" value="1"/>
</dbReference>
<evidence type="ECO:0000256" key="5">
    <source>
        <dbReference type="ARBA" id="ARBA00022527"/>
    </source>
</evidence>
<feature type="active site" description="Proton acceptor; for phosphorylation activity. Proton donor; for dephosphorylation activity" evidence="14">
    <location>
        <position position="182"/>
    </location>
</feature>
<name>A0A3D5QE97_FLESI</name>
<comment type="caution">
    <text evidence="17">The sequence shown here is derived from an EMBL/GenBank/DDBJ whole genome shotgun (WGS) entry which is preliminary data.</text>
</comment>
<gene>
    <name evidence="14 17" type="primary">hprK</name>
    <name evidence="17" type="ORF">DHM44_07945</name>
</gene>
<protein>
    <recommendedName>
        <fullName evidence="14">HPr kinase/phosphorylase</fullName>
        <shortName evidence="14">HPrK/P</shortName>
        <ecNumber evidence="14">2.7.11.-</ecNumber>
        <ecNumber evidence="14">2.7.4.-</ecNumber>
    </recommendedName>
    <alternativeName>
        <fullName evidence="14">HPr(Ser) kinase/phosphorylase</fullName>
    </alternativeName>
</protein>
<evidence type="ECO:0000256" key="3">
    <source>
        <dbReference type="ARBA" id="ARBA00006883"/>
    </source>
</evidence>
<dbReference type="EMBL" id="DPPF01000164">
    <property type="protein sequence ID" value="HCW93599.1"/>
    <property type="molecule type" value="Genomic_DNA"/>
</dbReference>
<organism evidence="17 18">
    <name type="scientific">Flexistipes sinusarabici</name>
    <dbReference type="NCBI Taxonomy" id="2352"/>
    <lineage>
        <taxon>Bacteria</taxon>
        <taxon>Pseudomonadati</taxon>
        <taxon>Deferribacterota</taxon>
        <taxon>Deferribacteres</taxon>
        <taxon>Deferribacterales</taxon>
        <taxon>Flexistipitaceae</taxon>
        <taxon>Flexistipes</taxon>
    </lineage>
</organism>
<evidence type="ECO:0000256" key="11">
    <source>
        <dbReference type="ARBA" id="ARBA00022842"/>
    </source>
</evidence>
<feature type="region of interest" description="Important for the catalytic mechanism of both phosphorylation and dephosphorylation" evidence="14">
    <location>
        <begin position="205"/>
        <end position="214"/>
    </location>
</feature>
<dbReference type="Pfam" id="PF02603">
    <property type="entry name" value="Hpr_kinase_N"/>
    <property type="match status" value="1"/>
</dbReference>
<dbReference type="GO" id="GO:0000287">
    <property type="term" value="F:magnesium ion binding"/>
    <property type="evidence" value="ECO:0007669"/>
    <property type="project" value="UniProtKB-UniRule"/>
</dbReference>
<evidence type="ECO:0000256" key="8">
    <source>
        <dbReference type="ARBA" id="ARBA00022741"/>
    </source>
</evidence>
<dbReference type="NCBIfam" id="TIGR00679">
    <property type="entry name" value="hpr-ser"/>
    <property type="match status" value="1"/>
</dbReference>
<feature type="active site" evidence="14">
    <location>
        <position position="247"/>
    </location>
</feature>
<dbReference type="Gene3D" id="3.40.50.300">
    <property type="entry name" value="P-loop containing nucleotide triphosphate hydrolases"/>
    <property type="match status" value="1"/>
</dbReference>
<dbReference type="Gene3D" id="3.40.1390.20">
    <property type="entry name" value="HprK N-terminal domain-like"/>
    <property type="match status" value="1"/>
</dbReference>
<proteinExistence type="inferred from homology"/>
<feature type="active site" evidence="14">
    <location>
        <position position="143"/>
    </location>
</feature>
<evidence type="ECO:0000259" key="16">
    <source>
        <dbReference type="Pfam" id="PF07475"/>
    </source>
</evidence>
<evidence type="ECO:0000256" key="10">
    <source>
        <dbReference type="ARBA" id="ARBA00022840"/>
    </source>
</evidence>
<dbReference type="GO" id="GO:0005524">
    <property type="term" value="F:ATP binding"/>
    <property type="evidence" value="ECO:0007669"/>
    <property type="project" value="UniProtKB-UniRule"/>
</dbReference>
<dbReference type="InterPro" id="IPR003755">
    <property type="entry name" value="HPr(Ser)_kin/Pase"/>
</dbReference>
<dbReference type="InterPro" id="IPR027417">
    <property type="entry name" value="P-loop_NTPase"/>
</dbReference>
<evidence type="ECO:0000256" key="14">
    <source>
        <dbReference type="HAMAP-Rule" id="MF_01249"/>
    </source>
</evidence>
<keyword evidence="10 14" id="KW-0067">ATP-binding</keyword>
<feature type="active site" evidence="14">
    <location>
        <position position="164"/>
    </location>
</feature>
<keyword evidence="12 14" id="KW-0511">Multifunctional enzyme</keyword>